<dbReference type="RefSeq" id="XP_009526132.1">
    <property type="nucleotide sequence ID" value="XM_009527837.1"/>
</dbReference>
<dbReference type="EMBL" id="JH159154">
    <property type="protein sequence ID" value="EGZ17074.1"/>
    <property type="molecule type" value="Genomic_DNA"/>
</dbReference>
<dbReference type="GeneID" id="20651979"/>
<sequence length="119" mass="13136">VGTIQTNRRGYCKMIPYKQAKRPKSMARGSYRIAHSKTEPGMLAVSWRDNRPVHFIATGCDTRPTRLSRRAGAEVVDRAPGKAPPTHAEFIRLMQTALLGVGAADFEGDLFVRALVDTP</sequence>
<dbReference type="Proteomes" id="UP000002640">
    <property type="component" value="Unassembled WGS sequence"/>
</dbReference>
<accession>G4ZG07</accession>
<feature type="non-terminal residue" evidence="1">
    <location>
        <position position="1"/>
    </location>
</feature>
<dbReference type="InParanoid" id="G4ZG07"/>
<keyword evidence="2" id="KW-1185">Reference proteome</keyword>
<proteinExistence type="predicted"/>
<organism evidence="1 2">
    <name type="scientific">Phytophthora sojae (strain P6497)</name>
    <name type="common">Soybean stem and root rot agent</name>
    <name type="synonym">Phytophthora megasperma f. sp. glycines</name>
    <dbReference type="NCBI Taxonomy" id="1094619"/>
    <lineage>
        <taxon>Eukaryota</taxon>
        <taxon>Sar</taxon>
        <taxon>Stramenopiles</taxon>
        <taxon>Oomycota</taxon>
        <taxon>Peronosporomycetes</taxon>
        <taxon>Peronosporales</taxon>
        <taxon>Peronosporaceae</taxon>
        <taxon>Phytophthora</taxon>
    </lineage>
</organism>
<dbReference type="PANTHER" id="PTHR46599:SF3">
    <property type="entry name" value="PIGGYBAC TRANSPOSABLE ELEMENT-DERIVED PROTEIN 4"/>
    <property type="match status" value="1"/>
</dbReference>
<reference evidence="1 2" key="1">
    <citation type="journal article" date="2006" name="Science">
        <title>Phytophthora genome sequences uncover evolutionary origins and mechanisms of pathogenesis.</title>
        <authorList>
            <person name="Tyler B.M."/>
            <person name="Tripathy S."/>
            <person name="Zhang X."/>
            <person name="Dehal P."/>
            <person name="Jiang R.H."/>
            <person name="Aerts A."/>
            <person name="Arredondo F.D."/>
            <person name="Baxter L."/>
            <person name="Bensasson D."/>
            <person name="Beynon J.L."/>
            <person name="Chapman J."/>
            <person name="Damasceno C.M."/>
            <person name="Dorrance A.E."/>
            <person name="Dou D."/>
            <person name="Dickerman A.W."/>
            <person name="Dubchak I.L."/>
            <person name="Garbelotto M."/>
            <person name="Gijzen M."/>
            <person name="Gordon S.G."/>
            <person name="Govers F."/>
            <person name="Grunwald N.J."/>
            <person name="Huang W."/>
            <person name="Ivors K.L."/>
            <person name="Jones R.W."/>
            <person name="Kamoun S."/>
            <person name="Krampis K."/>
            <person name="Lamour K.H."/>
            <person name="Lee M.K."/>
            <person name="McDonald W.H."/>
            <person name="Medina M."/>
            <person name="Meijer H.J."/>
            <person name="Nordberg E.K."/>
            <person name="Maclean D.J."/>
            <person name="Ospina-Giraldo M.D."/>
            <person name="Morris P.F."/>
            <person name="Phuntumart V."/>
            <person name="Putnam N.H."/>
            <person name="Rash S."/>
            <person name="Rose J.K."/>
            <person name="Sakihama Y."/>
            <person name="Salamov A.A."/>
            <person name="Savidor A."/>
            <person name="Scheuring C.F."/>
            <person name="Smith B.M."/>
            <person name="Sobral B.W."/>
            <person name="Terry A."/>
            <person name="Torto-Alalibo T.A."/>
            <person name="Win J."/>
            <person name="Xu Z."/>
            <person name="Zhang H."/>
            <person name="Grigoriev I.V."/>
            <person name="Rokhsar D.S."/>
            <person name="Boore J.L."/>
        </authorList>
    </citation>
    <scope>NUCLEOTIDE SEQUENCE [LARGE SCALE GENOMIC DNA]</scope>
    <source>
        <strain evidence="1 2">P6497</strain>
    </source>
</reference>
<evidence type="ECO:0000313" key="2">
    <source>
        <dbReference type="Proteomes" id="UP000002640"/>
    </source>
</evidence>
<dbReference type="PANTHER" id="PTHR46599">
    <property type="entry name" value="PIGGYBAC TRANSPOSABLE ELEMENT-DERIVED PROTEIN 4"/>
    <property type="match status" value="1"/>
</dbReference>
<feature type="non-terminal residue" evidence="1">
    <location>
        <position position="119"/>
    </location>
</feature>
<name>G4ZG07_PHYSP</name>
<dbReference type="AlphaFoldDB" id="G4ZG07"/>
<evidence type="ECO:0008006" key="3">
    <source>
        <dbReference type="Google" id="ProtNLM"/>
    </source>
</evidence>
<protein>
    <recommendedName>
        <fullName evidence="3">PiggyBac transposable element-derived protein domain-containing protein</fullName>
    </recommendedName>
</protein>
<evidence type="ECO:0000313" key="1">
    <source>
        <dbReference type="EMBL" id="EGZ17074.1"/>
    </source>
</evidence>
<dbReference type="KEGG" id="psoj:PHYSODRAFT_417411"/>
<gene>
    <name evidence="1" type="ORF">PHYSODRAFT_417411</name>
</gene>